<comment type="similarity">
    <text evidence="1 7">Belongs to the GcvT family.</text>
</comment>
<dbReference type="InterPro" id="IPR006222">
    <property type="entry name" value="GCVT_N"/>
</dbReference>
<feature type="domain" description="Aminomethyltransferase C-terminal" evidence="10">
    <location>
        <begin position="280"/>
        <end position="354"/>
    </location>
</feature>
<dbReference type="InterPro" id="IPR027266">
    <property type="entry name" value="TrmE/GcvT-like"/>
</dbReference>
<dbReference type="FunFam" id="3.30.70.1400:FF:000001">
    <property type="entry name" value="Aminomethyltransferase"/>
    <property type="match status" value="1"/>
</dbReference>
<dbReference type="Gene3D" id="4.10.1250.10">
    <property type="entry name" value="Aminomethyltransferase fragment"/>
    <property type="match status" value="1"/>
</dbReference>
<dbReference type="HAMAP" id="MF_00259">
    <property type="entry name" value="GcvT"/>
    <property type="match status" value="1"/>
</dbReference>
<dbReference type="GO" id="GO:0005829">
    <property type="term" value="C:cytosol"/>
    <property type="evidence" value="ECO:0007669"/>
    <property type="project" value="TreeGrafter"/>
</dbReference>
<dbReference type="NCBIfam" id="TIGR00528">
    <property type="entry name" value="gcvT"/>
    <property type="match status" value="1"/>
</dbReference>
<dbReference type="GO" id="GO:0019464">
    <property type="term" value="P:glycine decarboxylation via glycine cleavage system"/>
    <property type="evidence" value="ECO:0007669"/>
    <property type="project" value="UniProtKB-UniRule"/>
</dbReference>
<dbReference type="GO" id="GO:0008168">
    <property type="term" value="F:methyltransferase activity"/>
    <property type="evidence" value="ECO:0007669"/>
    <property type="project" value="UniProtKB-KW"/>
</dbReference>
<gene>
    <name evidence="7 11" type="primary">gcvT</name>
    <name evidence="11" type="ORF">DIZ78_07585</name>
</gene>
<dbReference type="GO" id="GO:0004047">
    <property type="term" value="F:aminomethyltransferase activity"/>
    <property type="evidence" value="ECO:0007669"/>
    <property type="project" value="UniProtKB-UniRule"/>
</dbReference>
<dbReference type="AlphaFoldDB" id="A0A370DQN1"/>
<dbReference type="Proteomes" id="UP000254771">
    <property type="component" value="Unassembled WGS sequence"/>
</dbReference>
<dbReference type="InterPro" id="IPR013977">
    <property type="entry name" value="GcvT_C"/>
</dbReference>
<comment type="catalytic activity">
    <reaction evidence="6 7">
        <text>N(6)-[(R)-S(8)-aminomethyldihydrolipoyl]-L-lysyl-[protein] + (6S)-5,6,7,8-tetrahydrofolate = N(6)-[(R)-dihydrolipoyl]-L-lysyl-[protein] + (6R)-5,10-methylene-5,6,7,8-tetrahydrofolate + NH4(+)</text>
        <dbReference type="Rhea" id="RHEA:16945"/>
        <dbReference type="Rhea" id="RHEA-COMP:10475"/>
        <dbReference type="Rhea" id="RHEA-COMP:10492"/>
        <dbReference type="ChEBI" id="CHEBI:15636"/>
        <dbReference type="ChEBI" id="CHEBI:28938"/>
        <dbReference type="ChEBI" id="CHEBI:57453"/>
        <dbReference type="ChEBI" id="CHEBI:83100"/>
        <dbReference type="ChEBI" id="CHEBI:83143"/>
        <dbReference type="EC" id="2.1.2.10"/>
    </reaction>
</comment>
<keyword evidence="12" id="KW-1185">Reference proteome</keyword>
<evidence type="ECO:0000256" key="6">
    <source>
        <dbReference type="ARBA" id="ARBA00047665"/>
    </source>
</evidence>
<reference evidence="11 12" key="1">
    <citation type="journal article" date="2018" name="ISME J.">
        <title>Endosymbiont genomes yield clues of tubeworm success.</title>
        <authorList>
            <person name="Li Y."/>
            <person name="Liles M.R."/>
            <person name="Halanych K.M."/>
        </authorList>
    </citation>
    <scope>NUCLEOTIDE SEQUENCE [LARGE SCALE GENOMIC DNA]</scope>
    <source>
        <strain evidence="11">A1462</strain>
    </source>
</reference>
<evidence type="ECO:0000259" key="10">
    <source>
        <dbReference type="Pfam" id="PF08669"/>
    </source>
</evidence>
<evidence type="ECO:0000256" key="8">
    <source>
        <dbReference type="PIRSR" id="PIRSR006487-1"/>
    </source>
</evidence>
<dbReference type="Gene3D" id="3.30.70.1400">
    <property type="entry name" value="Aminomethyltransferase beta-barrel domains"/>
    <property type="match status" value="1"/>
</dbReference>
<dbReference type="SUPFAM" id="SSF103025">
    <property type="entry name" value="Folate-binding domain"/>
    <property type="match status" value="1"/>
</dbReference>
<dbReference type="PANTHER" id="PTHR43757">
    <property type="entry name" value="AMINOMETHYLTRANSFERASE"/>
    <property type="match status" value="1"/>
</dbReference>
<feature type="domain" description="GCVT N-terminal" evidence="9">
    <location>
        <begin position="7"/>
        <end position="258"/>
    </location>
</feature>
<dbReference type="Gene3D" id="3.30.1360.120">
    <property type="entry name" value="Probable tRNA modification gtpase trme, domain 1"/>
    <property type="match status" value="1"/>
</dbReference>
<comment type="caution">
    <text evidence="11">The sequence shown here is derived from an EMBL/GenBank/DDBJ whole genome shotgun (WGS) entry which is preliminary data.</text>
</comment>
<dbReference type="SUPFAM" id="SSF101790">
    <property type="entry name" value="Aminomethyltransferase beta-barrel domain"/>
    <property type="match status" value="1"/>
</dbReference>
<dbReference type="FunFam" id="4.10.1250.10:FF:000001">
    <property type="entry name" value="Aminomethyltransferase"/>
    <property type="match status" value="1"/>
</dbReference>
<sequence>MDKQTCLYESHKTMGARLVPFGGWEMPLHYGSQKEEHHQVRRDAGMFDVSHMTVVDLEGPDARPYLRRLLANDVERLKDSGKALYSCMLNEQGGVVDDLIVYFLRDDWYRMVVNAGTTEKDLAWLNKQAEDFDLQIKPRRDLAMIAVQGPNAREKALPLLPAEMRENVTALKPFNAAPADGWFIARTGYTGEDGFEIMLPENEAAGFWQALADAGVAPCGLGARDTLRLEAGMNLYGSDMDENVSPLESGLGWTVAWEPAERGFIGRDVLEAQREDKEKRRFVGLLLTGRGVLRNHLKIFSGDTEIGEITSGGFAPTLGRSIAFARVSAGIGETCDVEIRGKRVAAQVVKAPFVRNGKACISL</sequence>
<dbReference type="InterPro" id="IPR029043">
    <property type="entry name" value="GcvT/YgfZ_C"/>
</dbReference>
<feature type="binding site" evidence="8">
    <location>
        <position position="196"/>
    </location>
    <ligand>
        <name>substrate</name>
    </ligand>
</feature>
<dbReference type="NCBIfam" id="NF001567">
    <property type="entry name" value="PRK00389.1"/>
    <property type="match status" value="1"/>
</dbReference>
<evidence type="ECO:0000256" key="5">
    <source>
        <dbReference type="ARBA" id="ARBA00031395"/>
    </source>
</evidence>
<comment type="subunit">
    <text evidence="7">The glycine cleavage system is composed of four proteins: P, T, L and H.</text>
</comment>
<keyword evidence="4 7" id="KW-0808">Transferase</keyword>
<accession>A0A370DQN1</accession>
<name>A0A370DQN1_9GAMM</name>
<evidence type="ECO:0000256" key="3">
    <source>
        <dbReference type="ARBA" id="ARBA00022576"/>
    </source>
</evidence>
<evidence type="ECO:0000313" key="11">
    <source>
        <dbReference type="EMBL" id="RDH86865.1"/>
    </source>
</evidence>
<protein>
    <recommendedName>
        <fullName evidence="2 7">Aminomethyltransferase</fullName>
        <ecNumber evidence="2 7">2.1.2.10</ecNumber>
    </recommendedName>
    <alternativeName>
        <fullName evidence="5 7">Glycine cleavage system T protein</fullName>
    </alternativeName>
</protein>
<evidence type="ECO:0000256" key="4">
    <source>
        <dbReference type="ARBA" id="ARBA00022679"/>
    </source>
</evidence>
<dbReference type="GO" id="GO:0005960">
    <property type="term" value="C:glycine cleavage complex"/>
    <property type="evidence" value="ECO:0007669"/>
    <property type="project" value="InterPro"/>
</dbReference>
<organism evidence="11 12">
    <name type="scientific">endosymbiont of Escarpia spicata</name>
    <dbReference type="NCBI Taxonomy" id="2200908"/>
    <lineage>
        <taxon>Bacteria</taxon>
        <taxon>Pseudomonadati</taxon>
        <taxon>Pseudomonadota</taxon>
        <taxon>Gammaproteobacteria</taxon>
        <taxon>sulfur-oxidizing symbionts</taxon>
    </lineage>
</organism>
<dbReference type="Pfam" id="PF01571">
    <property type="entry name" value="GCV_T"/>
    <property type="match status" value="1"/>
</dbReference>
<dbReference type="Pfam" id="PF08669">
    <property type="entry name" value="GCV_T_C"/>
    <property type="match status" value="1"/>
</dbReference>
<dbReference type="PIRSF" id="PIRSF006487">
    <property type="entry name" value="GcvT"/>
    <property type="match status" value="1"/>
</dbReference>
<comment type="function">
    <text evidence="7">The glycine cleavage system catalyzes the degradation of glycine.</text>
</comment>
<dbReference type="EMBL" id="QFXE01000008">
    <property type="protein sequence ID" value="RDH86865.1"/>
    <property type="molecule type" value="Genomic_DNA"/>
</dbReference>
<evidence type="ECO:0000256" key="1">
    <source>
        <dbReference type="ARBA" id="ARBA00008609"/>
    </source>
</evidence>
<evidence type="ECO:0000256" key="7">
    <source>
        <dbReference type="HAMAP-Rule" id="MF_00259"/>
    </source>
</evidence>
<evidence type="ECO:0000259" key="9">
    <source>
        <dbReference type="Pfam" id="PF01571"/>
    </source>
</evidence>
<dbReference type="PANTHER" id="PTHR43757:SF2">
    <property type="entry name" value="AMINOMETHYLTRANSFERASE, MITOCHONDRIAL"/>
    <property type="match status" value="1"/>
</dbReference>
<dbReference type="GO" id="GO:0032259">
    <property type="term" value="P:methylation"/>
    <property type="evidence" value="ECO:0007669"/>
    <property type="project" value="UniProtKB-KW"/>
</dbReference>
<dbReference type="InterPro" id="IPR028896">
    <property type="entry name" value="GcvT/YgfZ/DmdA"/>
</dbReference>
<keyword evidence="3 7" id="KW-0032">Aminotransferase</keyword>
<dbReference type="Gene3D" id="2.40.30.110">
    <property type="entry name" value="Aminomethyltransferase beta-barrel domains"/>
    <property type="match status" value="1"/>
</dbReference>
<dbReference type="EC" id="2.1.2.10" evidence="2 7"/>
<dbReference type="InterPro" id="IPR022903">
    <property type="entry name" value="GcvT_bac"/>
</dbReference>
<proteinExistence type="inferred from homology"/>
<dbReference type="InterPro" id="IPR006223">
    <property type="entry name" value="GcvT"/>
</dbReference>
<evidence type="ECO:0000256" key="2">
    <source>
        <dbReference type="ARBA" id="ARBA00012616"/>
    </source>
</evidence>
<dbReference type="GO" id="GO:0008483">
    <property type="term" value="F:transaminase activity"/>
    <property type="evidence" value="ECO:0007669"/>
    <property type="project" value="UniProtKB-KW"/>
</dbReference>
<evidence type="ECO:0000313" key="12">
    <source>
        <dbReference type="Proteomes" id="UP000254771"/>
    </source>
</evidence>